<reference evidence="3 4" key="1">
    <citation type="submission" date="2017-11" db="EMBL/GenBank/DDBJ databases">
        <title>De-novo sequencing of pomegranate (Punica granatum L.) genome.</title>
        <authorList>
            <person name="Akparov Z."/>
            <person name="Amiraslanov A."/>
            <person name="Hajiyeva S."/>
            <person name="Abbasov M."/>
            <person name="Kaur K."/>
            <person name="Hamwieh A."/>
            <person name="Solovyev V."/>
            <person name="Salamov A."/>
            <person name="Braich B."/>
            <person name="Kosarev P."/>
            <person name="Mahmoud A."/>
            <person name="Hajiyev E."/>
            <person name="Babayeva S."/>
            <person name="Izzatullayeva V."/>
            <person name="Mammadov A."/>
            <person name="Mammadov A."/>
            <person name="Sharifova S."/>
            <person name="Ojaghi J."/>
            <person name="Eynullazada K."/>
            <person name="Bayramov B."/>
            <person name="Abdulazimova A."/>
            <person name="Shahmuradov I."/>
        </authorList>
    </citation>
    <scope>NUCLEOTIDE SEQUENCE [LARGE SCALE GENOMIC DNA]</scope>
    <source>
        <strain evidence="4">cv. AG2017</strain>
        <tissue evidence="3">Leaf</tissue>
    </source>
</reference>
<evidence type="ECO:0000313" key="3">
    <source>
        <dbReference type="EMBL" id="PKI69122.1"/>
    </source>
</evidence>
<keyword evidence="4" id="KW-1185">Reference proteome</keyword>
<accession>A0A2I0KKS9</accession>
<comment type="caution">
    <text evidence="3">The sequence shown here is derived from an EMBL/GenBank/DDBJ whole genome shotgun (WGS) entry which is preliminary data.</text>
</comment>
<proteinExistence type="predicted"/>
<dbReference type="InterPro" id="IPR027417">
    <property type="entry name" value="P-loop_NTPase"/>
</dbReference>
<name>A0A2I0KKS9_PUNGR</name>
<evidence type="ECO:0000259" key="2">
    <source>
        <dbReference type="Pfam" id="PF06858"/>
    </source>
</evidence>
<dbReference type="EMBL" id="PGOL01000522">
    <property type="protein sequence ID" value="PKI69122.1"/>
    <property type="molecule type" value="Genomic_DNA"/>
</dbReference>
<dbReference type="Pfam" id="PF06858">
    <property type="entry name" value="NOG1"/>
    <property type="match status" value="1"/>
</dbReference>
<dbReference type="GO" id="GO:0005525">
    <property type="term" value="F:GTP binding"/>
    <property type="evidence" value="ECO:0007669"/>
    <property type="project" value="InterPro"/>
</dbReference>
<sequence>MAAMVTPFASRSSSPIQLISLAIRFLASTLADNLDRGVCPLQTSSFLLVIKTKIGERMEASLVATPLDRGREGKLDSSIARQAALFRSIKSHFMNKPLVVVCNKTDLQPLEGISEEDTKLVVEMKAEAVKTVLGQGGEPTDDEGGPSDHEHLDRGWSDCCEQCSLR</sequence>
<dbReference type="STRING" id="22663.A0A2I0KKS9"/>
<dbReference type="Gene3D" id="3.40.50.300">
    <property type="entry name" value="P-loop containing nucleotide triphosphate hydrolases"/>
    <property type="match status" value="1"/>
</dbReference>
<feature type="region of interest" description="Disordered" evidence="1">
    <location>
        <begin position="132"/>
        <end position="153"/>
    </location>
</feature>
<dbReference type="PANTHER" id="PTHR45759">
    <property type="entry name" value="NUCLEOLAR GTP-BINDING PROTEIN 1"/>
    <property type="match status" value="1"/>
</dbReference>
<evidence type="ECO:0000313" key="4">
    <source>
        <dbReference type="Proteomes" id="UP000233551"/>
    </source>
</evidence>
<dbReference type="InterPro" id="IPR010674">
    <property type="entry name" value="NOG1_Rossman_fold_dom"/>
</dbReference>
<dbReference type="Proteomes" id="UP000233551">
    <property type="component" value="Unassembled WGS sequence"/>
</dbReference>
<gene>
    <name evidence="3" type="ORF">CRG98_010477</name>
</gene>
<evidence type="ECO:0000256" key="1">
    <source>
        <dbReference type="SAM" id="MobiDB-lite"/>
    </source>
</evidence>
<feature type="domain" description="Nucleolar GTP-binding protein 1 Rossman-fold" evidence="2">
    <location>
        <begin position="78"/>
        <end position="106"/>
    </location>
</feature>
<protein>
    <recommendedName>
        <fullName evidence="2">Nucleolar GTP-binding protein 1 Rossman-fold domain-containing protein</fullName>
    </recommendedName>
</protein>
<organism evidence="3 4">
    <name type="scientific">Punica granatum</name>
    <name type="common">Pomegranate</name>
    <dbReference type="NCBI Taxonomy" id="22663"/>
    <lineage>
        <taxon>Eukaryota</taxon>
        <taxon>Viridiplantae</taxon>
        <taxon>Streptophyta</taxon>
        <taxon>Embryophyta</taxon>
        <taxon>Tracheophyta</taxon>
        <taxon>Spermatophyta</taxon>
        <taxon>Magnoliopsida</taxon>
        <taxon>eudicotyledons</taxon>
        <taxon>Gunneridae</taxon>
        <taxon>Pentapetalae</taxon>
        <taxon>rosids</taxon>
        <taxon>malvids</taxon>
        <taxon>Myrtales</taxon>
        <taxon>Lythraceae</taxon>
        <taxon>Punica</taxon>
    </lineage>
</organism>
<dbReference type="AlphaFoldDB" id="A0A2I0KKS9"/>